<dbReference type="GO" id="GO:0016491">
    <property type="term" value="F:oxidoreductase activity"/>
    <property type="evidence" value="ECO:0007669"/>
    <property type="project" value="UniProtKB-KW"/>
</dbReference>
<feature type="compositionally biased region" description="Polar residues" evidence="3">
    <location>
        <begin position="1"/>
        <end position="24"/>
    </location>
</feature>
<dbReference type="EMBL" id="JAVDTR010000006">
    <property type="protein sequence ID" value="MDR6724190.1"/>
    <property type="molecule type" value="Genomic_DNA"/>
</dbReference>
<feature type="region of interest" description="Disordered" evidence="3">
    <location>
        <begin position="1"/>
        <end position="29"/>
    </location>
</feature>
<comment type="caution">
    <text evidence="4">The sequence shown here is derived from an EMBL/GenBank/DDBJ whole genome shotgun (WGS) entry which is preliminary data.</text>
</comment>
<dbReference type="Pfam" id="PF00106">
    <property type="entry name" value="adh_short"/>
    <property type="match status" value="1"/>
</dbReference>
<gene>
    <name evidence="4" type="ORF">J2W91_002652</name>
</gene>
<keyword evidence="1" id="KW-0560">Oxidoreductase</keyword>
<evidence type="ECO:0000256" key="3">
    <source>
        <dbReference type="SAM" id="MobiDB-lite"/>
    </source>
</evidence>
<comment type="similarity">
    <text evidence="2">Belongs to the short-chain dehydrogenases/reductases (SDR) family.</text>
</comment>
<dbReference type="PANTHER" id="PTHR43157:SF31">
    <property type="entry name" value="PHOSPHATIDYLINOSITOL-GLYCAN BIOSYNTHESIS CLASS F PROTEIN"/>
    <property type="match status" value="1"/>
</dbReference>
<dbReference type="PRINTS" id="PR00081">
    <property type="entry name" value="GDHRDH"/>
</dbReference>
<proteinExistence type="inferred from homology"/>
<sequence length="316" mass="34747">MMSNIISNTMSTPVTDSTSNTMLNPNADHKKNPIAIVTGANSGMGLATTIELARKGYHVIMACRSEQRGQEALQEALRQSNSTAIELMLCDLGSLDSIRRFAHSFNERYDTLDVLMNNAGVVMVKRKETSDGFEQSIGINHLGHFLLTLLLIPPLRRAQQGRIVNVSSGAYKAGKIHFEDPHLHKRYNPIKGYAQSKLANVLFTRILARKVADSRITVNCLHPGAVGTSIGVDRNTGFGTRIMAIVGKLPFFLTPEEGAKTAIYLATSPEVAGVTGKYFYQQKEQKLQAHATEDAVAERFWTWSEQQVGLGSNDQL</sequence>
<dbReference type="PRINTS" id="PR00080">
    <property type="entry name" value="SDRFAMILY"/>
</dbReference>
<evidence type="ECO:0000313" key="5">
    <source>
        <dbReference type="Proteomes" id="UP001254832"/>
    </source>
</evidence>
<organism evidence="4 5">
    <name type="scientific">Paenibacillus amylolyticus</name>
    <dbReference type="NCBI Taxonomy" id="1451"/>
    <lineage>
        <taxon>Bacteria</taxon>
        <taxon>Bacillati</taxon>
        <taxon>Bacillota</taxon>
        <taxon>Bacilli</taxon>
        <taxon>Bacillales</taxon>
        <taxon>Paenibacillaceae</taxon>
        <taxon>Paenibacillus</taxon>
    </lineage>
</organism>
<evidence type="ECO:0000256" key="2">
    <source>
        <dbReference type="RuleBase" id="RU000363"/>
    </source>
</evidence>
<dbReference type="Proteomes" id="UP001254832">
    <property type="component" value="Unassembled WGS sequence"/>
</dbReference>
<dbReference type="CDD" id="cd05327">
    <property type="entry name" value="retinol-DH_like_SDR_c_like"/>
    <property type="match status" value="1"/>
</dbReference>
<dbReference type="AlphaFoldDB" id="A0AAP5LNY9"/>
<dbReference type="SUPFAM" id="SSF51735">
    <property type="entry name" value="NAD(P)-binding Rossmann-fold domains"/>
    <property type="match status" value="1"/>
</dbReference>
<reference evidence="4" key="1">
    <citation type="submission" date="2023-07" db="EMBL/GenBank/DDBJ databases">
        <title>Sorghum-associated microbial communities from plants grown in Nebraska, USA.</title>
        <authorList>
            <person name="Schachtman D."/>
        </authorList>
    </citation>
    <scope>NUCLEOTIDE SEQUENCE</scope>
    <source>
        <strain evidence="4">BE80</strain>
    </source>
</reference>
<dbReference type="PANTHER" id="PTHR43157">
    <property type="entry name" value="PHOSPHATIDYLINOSITOL-GLYCAN BIOSYNTHESIS CLASS F PROTEIN-RELATED"/>
    <property type="match status" value="1"/>
</dbReference>
<protein>
    <submittedName>
        <fullName evidence="4">NAD(P)-dependent dehydrogenase (Short-subunit alcohol dehydrogenase family)</fullName>
    </submittedName>
</protein>
<evidence type="ECO:0000256" key="1">
    <source>
        <dbReference type="ARBA" id="ARBA00023002"/>
    </source>
</evidence>
<name>A0AAP5LNY9_PAEAM</name>
<dbReference type="Gene3D" id="3.40.50.720">
    <property type="entry name" value="NAD(P)-binding Rossmann-like Domain"/>
    <property type="match status" value="1"/>
</dbReference>
<evidence type="ECO:0000313" key="4">
    <source>
        <dbReference type="EMBL" id="MDR6724190.1"/>
    </source>
</evidence>
<accession>A0AAP5LNY9</accession>
<dbReference type="InterPro" id="IPR002347">
    <property type="entry name" value="SDR_fam"/>
</dbReference>
<dbReference type="InterPro" id="IPR036291">
    <property type="entry name" value="NAD(P)-bd_dom_sf"/>
</dbReference>